<dbReference type="Proteomes" id="UP000604825">
    <property type="component" value="Unassembled WGS sequence"/>
</dbReference>
<comment type="caution">
    <text evidence="2">The sequence shown here is derived from an EMBL/GenBank/DDBJ whole genome shotgun (WGS) entry which is preliminary data.</text>
</comment>
<evidence type="ECO:0000313" key="3">
    <source>
        <dbReference type="Proteomes" id="UP000604825"/>
    </source>
</evidence>
<sequence>MTPEGMREVGTGEGIRGGTRASAPLRDEGEEEEEEVDGTEVGSAPDDEARRKGLVTPHPQRIEYYNRRKSPRGSEVKSAQAGGNAMRCNIAEAEVEWRGFLSAGSLTPLLGKRRTAEEASARERAQLVAITSTSSRRLLVSE</sequence>
<protein>
    <submittedName>
        <fullName evidence="2">Uncharacterized protein</fullName>
    </submittedName>
</protein>
<accession>A0A811S4S0</accession>
<evidence type="ECO:0000313" key="2">
    <source>
        <dbReference type="EMBL" id="CAD6336331.1"/>
    </source>
</evidence>
<organism evidence="2 3">
    <name type="scientific">Miscanthus lutarioriparius</name>
    <dbReference type="NCBI Taxonomy" id="422564"/>
    <lineage>
        <taxon>Eukaryota</taxon>
        <taxon>Viridiplantae</taxon>
        <taxon>Streptophyta</taxon>
        <taxon>Embryophyta</taxon>
        <taxon>Tracheophyta</taxon>
        <taxon>Spermatophyta</taxon>
        <taxon>Magnoliopsida</taxon>
        <taxon>Liliopsida</taxon>
        <taxon>Poales</taxon>
        <taxon>Poaceae</taxon>
        <taxon>PACMAD clade</taxon>
        <taxon>Panicoideae</taxon>
        <taxon>Andropogonodae</taxon>
        <taxon>Andropogoneae</taxon>
        <taxon>Saccharinae</taxon>
        <taxon>Miscanthus</taxon>
    </lineage>
</organism>
<dbReference type="AlphaFoldDB" id="A0A811S4S0"/>
<dbReference type="EMBL" id="CAJGYO010000018">
    <property type="protein sequence ID" value="CAD6336331.1"/>
    <property type="molecule type" value="Genomic_DNA"/>
</dbReference>
<evidence type="ECO:0000256" key="1">
    <source>
        <dbReference type="SAM" id="MobiDB-lite"/>
    </source>
</evidence>
<keyword evidence="3" id="KW-1185">Reference proteome</keyword>
<reference evidence="2" key="1">
    <citation type="submission" date="2020-10" db="EMBL/GenBank/DDBJ databases">
        <authorList>
            <person name="Han B."/>
            <person name="Lu T."/>
            <person name="Zhao Q."/>
            <person name="Huang X."/>
            <person name="Zhao Y."/>
        </authorList>
    </citation>
    <scope>NUCLEOTIDE SEQUENCE</scope>
</reference>
<proteinExistence type="predicted"/>
<name>A0A811S4S0_9POAL</name>
<feature type="compositionally biased region" description="Acidic residues" evidence="1">
    <location>
        <begin position="28"/>
        <end position="38"/>
    </location>
</feature>
<feature type="region of interest" description="Disordered" evidence="1">
    <location>
        <begin position="1"/>
        <end position="85"/>
    </location>
</feature>
<gene>
    <name evidence="2" type="ORF">NCGR_LOCUS60429</name>
</gene>